<dbReference type="EMBL" id="AZHX01000820">
    <property type="protein sequence ID" value="ETX05962.1"/>
    <property type="molecule type" value="Genomic_DNA"/>
</dbReference>
<dbReference type="GO" id="GO:0003994">
    <property type="term" value="F:aconitate hydratase activity"/>
    <property type="evidence" value="ECO:0007669"/>
    <property type="project" value="TreeGrafter"/>
</dbReference>
<dbReference type="Gene3D" id="3.20.19.10">
    <property type="entry name" value="Aconitase, domain 4"/>
    <property type="match status" value="1"/>
</dbReference>
<dbReference type="PANTHER" id="PTHR43160">
    <property type="entry name" value="ACONITATE HYDRATASE B"/>
    <property type="match status" value="1"/>
</dbReference>
<gene>
    <name evidence="3" type="ORF">ETSY2_19930</name>
</gene>
<dbReference type="PATRIC" id="fig|1429439.4.peg.3388"/>
<dbReference type="SUPFAM" id="SSF52016">
    <property type="entry name" value="LeuD/IlvD-like"/>
    <property type="match status" value="1"/>
</dbReference>
<dbReference type="AlphaFoldDB" id="W4M8K5"/>
<name>W4M8K5_9BACT</name>
<evidence type="ECO:0000313" key="4">
    <source>
        <dbReference type="Proteomes" id="UP000019140"/>
    </source>
</evidence>
<dbReference type="HOGENOM" id="CLU_1032452_0_0_7"/>
<protein>
    <recommendedName>
        <fullName evidence="2">Aconitase A/isopropylmalate dehydratase small subunit swivel domain-containing protein</fullName>
    </recommendedName>
</protein>
<evidence type="ECO:0000259" key="2">
    <source>
        <dbReference type="Pfam" id="PF00694"/>
    </source>
</evidence>
<feature type="region of interest" description="Disordered" evidence="1">
    <location>
        <begin position="1"/>
        <end position="35"/>
    </location>
</feature>
<organism evidence="3 4">
    <name type="scientific">Candidatus Entotheonella gemina</name>
    <dbReference type="NCBI Taxonomy" id="1429439"/>
    <lineage>
        <taxon>Bacteria</taxon>
        <taxon>Pseudomonadati</taxon>
        <taxon>Nitrospinota/Tectimicrobiota group</taxon>
        <taxon>Candidatus Tectimicrobiota</taxon>
        <taxon>Candidatus Entotheonellia</taxon>
        <taxon>Candidatus Entotheonellales</taxon>
        <taxon>Candidatus Entotheonellaceae</taxon>
        <taxon>Candidatus Entotheonella</taxon>
    </lineage>
</organism>
<accession>W4M8K5</accession>
<feature type="compositionally biased region" description="Polar residues" evidence="1">
    <location>
        <begin position="1"/>
        <end position="12"/>
    </location>
</feature>
<dbReference type="PANTHER" id="PTHR43160:SF4">
    <property type="entry name" value="ACONITATE HYDRATASE B"/>
    <property type="match status" value="1"/>
</dbReference>
<dbReference type="InterPro" id="IPR015928">
    <property type="entry name" value="Aconitase/3IPM_dehydase_swvl"/>
</dbReference>
<dbReference type="Proteomes" id="UP000019140">
    <property type="component" value="Unassembled WGS sequence"/>
</dbReference>
<reference evidence="3 4" key="1">
    <citation type="journal article" date="2014" name="Nature">
        <title>An environmental bacterial taxon with a large and distinct metabolic repertoire.</title>
        <authorList>
            <person name="Wilson M.C."/>
            <person name="Mori T."/>
            <person name="Ruckert C."/>
            <person name="Uria A.R."/>
            <person name="Helf M.J."/>
            <person name="Takada K."/>
            <person name="Gernert C."/>
            <person name="Steffens U.A."/>
            <person name="Heycke N."/>
            <person name="Schmitt S."/>
            <person name="Rinke C."/>
            <person name="Helfrich E.J."/>
            <person name="Brachmann A.O."/>
            <person name="Gurgui C."/>
            <person name="Wakimoto T."/>
            <person name="Kracht M."/>
            <person name="Crusemann M."/>
            <person name="Hentschel U."/>
            <person name="Abe I."/>
            <person name="Matsunaga S."/>
            <person name="Kalinowski J."/>
            <person name="Takeyama H."/>
            <person name="Piel J."/>
        </authorList>
    </citation>
    <scope>NUCLEOTIDE SEQUENCE [LARGE SCALE GENOMIC DNA]</scope>
    <source>
        <strain evidence="4">TSY2</strain>
    </source>
</reference>
<comment type="caution">
    <text evidence="3">The sequence shown here is derived from an EMBL/GenBank/DDBJ whole genome shotgun (WGS) entry which is preliminary data.</text>
</comment>
<feature type="non-terminal residue" evidence="3">
    <location>
        <position position="1"/>
    </location>
</feature>
<evidence type="ECO:0000313" key="3">
    <source>
        <dbReference type="EMBL" id="ETX05962.1"/>
    </source>
</evidence>
<keyword evidence="4" id="KW-1185">Reference proteome</keyword>
<sequence>GKLSFNPLTDSLTDADGKSFKLTPPKPAPEVPEQPFASGRTAYIAPPANGGQVEIRVAPDSQRLQIMTPWPAWDGCDFLDMPVLMKTRGKTTTDHISPAGPWLRFRGHLDKFSDNLLMGATNAFTQETGSGKNVLTGETGQTISSLARDYQAKGSKWVIVGDDNYGEGSSREHAALSPRLLGGAAVIARSFARIHESNLKKQGLLALTFQSPDDYDKIREDDRIGLVGLVRMAPGKPVTCIISHADGTSETLALQHSFSALQLEWFQRG</sequence>
<dbReference type="FunFam" id="3.20.19.10:FF:000002">
    <property type="entry name" value="Aconitate hydratase, mitochondrial"/>
    <property type="match status" value="1"/>
</dbReference>
<dbReference type="Pfam" id="PF00694">
    <property type="entry name" value="Aconitase_C"/>
    <property type="match status" value="1"/>
</dbReference>
<evidence type="ECO:0000256" key="1">
    <source>
        <dbReference type="SAM" id="MobiDB-lite"/>
    </source>
</evidence>
<dbReference type="InterPro" id="IPR050926">
    <property type="entry name" value="Aconitase/IPM_isomerase"/>
</dbReference>
<proteinExistence type="predicted"/>
<dbReference type="InterPro" id="IPR000573">
    <property type="entry name" value="AconitaseA/IPMdHydase_ssu_swvl"/>
</dbReference>
<dbReference type="GO" id="GO:0006099">
    <property type="term" value="P:tricarboxylic acid cycle"/>
    <property type="evidence" value="ECO:0007669"/>
    <property type="project" value="TreeGrafter"/>
</dbReference>
<feature type="domain" description="Aconitase A/isopropylmalate dehydratase small subunit swivel" evidence="2">
    <location>
        <begin position="81"/>
        <end position="211"/>
    </location>
</feature>
<dbReference type="GO" id="GO:0051539">
    <property type="term" value="F:4 iron, 4 sulfur cluster binding"/>
    <property type="evidence" value="ECO:0007669"/>
    <property type="project" value="TreeGrafter"/>
</dbReference>